<organism evidence="1 2">
    <name type="scientific">Enterocloster citroniae</name>
    <dbReference type="NCBI Taxonomy" id="358743"/>
    <lineage>
        <taxon>Bacteria</taxon>
        <taxon>Bacillati</taxon>
        <taxon>Bacillota</taxon>
        <taxon>Clostridia</taxon>
        <taxon>Lachnospirales</taxon>
        <taxon>Lachnospiraceae</taxon>
        <taxon>Enterocloster</taxon>
    </lineage>
</organism>
<proteinExistence type="predicted"/>
<sequence>MIFFQVLFYSIKNLECLVEQIEKGRPPLRETMKGELVERKSVRGLEET</sequence>
<name>A0ABV2FTK7_9FIRM</name>
<accession>A0ABV2FTK7</accession>
<protein>
    <submittedName>
        <fullName evidence="1">Uncharacterized protein</fullName>
    </submittedName>
</protein>
<evidence type="ECO:0000313" key="1">
    <source>
        <dbReference type="EMBL" id="MET3569182.1"/>
    </source>
</evidence>
<reference evidence="1 2" key="1">
    <citation type="submission" date="2024-06" db="EMBL/GenBank/DDBJ databases">
        <title>Genomic Encyclopedia of Type Strains, Phase IV (KMG-IV): sequencing the most valuable type-strain genomes for metagenomic binning, comparative biology and taxonomic classification.</title>
        <authorList>
            <person name="Goeker M."/>
        </authorList>
    </citation>
    <scope>NUCLEOTIDE SEQUENCE [LARGE SCALE GENOMIC DNA]</scope>
    <source>
        <strain evidence="1 2">DSM 19261</strain>
    </source>
</reference>
<keyword evidence="2" id="KW-1185">Reference proteome</keyword>
<dbReference type="RefSeq" id="WP_166436626.1">
    <property type="nucleotide sequence ID" value="NZ_JAQEHN010000010.1"/>
</dbReference>
<evidence type="ECO:0000313" key="2">
    <source>
        <dbReference type="Proteomes" id="UP001549200"/>
    </source>
</evidence>
<dbReference type="EMBL" id="JBEPLZ010000002">
    <property type="protein sequence ID" value="MET3569182.1"/>
    <property type="molecule type" value="Genomic_DNA"/>
</dbReference>
<gene>
    <name evidence="1" type="ORF">ABID13_000801</name>
</gene>
<dbReference type="Proteomes" id="UP001549200">
    <property type="component" value="Unassembled WGS sequence"/>
</dbReference>
<comment type="caution">
    <text evidence="1">The sequence shown here is derived from an EMBL/GenBank/DDBJ whole genome shotgun (WGS) entry which is preliminary data.</text>
</comment>